<dbReference type="SMART" id="SM00829">
    <property type="entry name" value="PKS_ER"/>
    <property type="match status" value="1"/>
</dbReference>
<dbReference type="EMBL" id="WSFO01000027">
    <property type="protein sequence ID" value="KAE9624737.1"/>
    <property type="molecule type" value="Genomic_DNA"/>
</dbReference>
<dbReference type="SUPFAM" id="SSF51735">
    <property type="entry name" value="NAD(P)-binding Rossmann-fold domains"/>
    <property type="match status" value="1"/>
</dbReference>
<dbReference type="InterPro" id="IPR020843">
    <property type="entry name" value="ER"/>
</dbReference>
<keyword evidence="1" id="KW-0560">Oxidoreductase</keyword>
<dbReference type="PANTHER" id="PTHR11695:SF294">
    <property type="entry name" value="RETICULON-4-INTERACTING PROTEIN 1, MITOCHONDRIAL"/>
    <property type="match status" value="1"/>
</dbReference>
<dbReference type="InterPro" id="IPR002364">
    <property type="entry name" value="Quin_OxRdtase/zeta-crystal_CS"/>
</dbReference>
<dbReference type="InterPro" id="IPR050700">
    <property type="entry name" value="YIM1/Zinc_Alcohol_DH_Fams"/>
</dbReference>
<organism evidence="3 4">
    <name type="scientific">Parasedimentitalea maritima</name>
    <dbReference type="NCBI Taxonomy" id="2578117"/>
    <lineage>
        <taxon>Bacteria</taxon>
        <taxon>Pseudomonadati</taxon>
        <taxon>Pseudomonadota</taxon>
        <taxon>Alphaproteobacteria</taxon>
        <taxon>Rhodobacterales</taxon>
        <taxon>Paracoccaceae</taxon>
        <taxon>Parasedimentitalea</taxon>
    </lineage>
</organism>
<dbReference type="Gene3D" id="3.40.50.720">
    <property type="entry name" value="NAD(P)-binding Rossmann-like Domain"/>
    <property type="match status" value="1"/>
</dbReference>
<feature type="domain" description="Enoyl reductase (ER)" evidence="2">
    <location>
        <begin position="3"/>
        <end position="226"/>
    </location>
</feature>
<reference evidence="3 4" key="1">
    <citation type="submission" date="2019-12" db="EMBL/GenBank/DDBJ databases">
        <authorList>
            <person name="Zhang Y.-J."/>
        </authorList>
    </citation>
    <scope>NUCLEOTIDE SEQUENCE [LARGE SCALE GENOMIC DNA]</scope>
    <source>
        <strain evidence="3 4">H18S-6</strain>
    </source>
</reference>
<gene>
    <name evidence="3" type="ORF">GP644_23275</name>
</gene>
<proteinExistence type="predicted"/>
<evidence type="ECO:0000256" key="1">
    <source>
        <dbReference type="ARBA" id="ARBA00023002"/>
    </source>
</evidence>
<dbReference type="InterPro" id="IPR036291">
    <property type="entry name" value="NAD(P)-bd_dom_sf"/>
</dbReference>
<evidence type="ECO:0000259" key="2">
    <source>
        <dbReference type="SMART" id="SM00829"/>
    </source>
</evidence>
<evidence type="ECO:0000313" key="3">
    <source>
        <dbReference type="EMBL" id="KAE9624737.1"/>
    </source>
</evidence>
<dbReference type="CDD" id="cd08267">
    <property type="entry name" value="MDR1"/>
    <property type="match status" value="1"/>
</dbReference>
<dbReference type="PANTHER" id="PTHR11695">
    <property type="entry name" value="ALCOHOL DEHYDROGENASE RELATED"/>
    <property type="match status" value="1"/>
</dbReference>
<dbReference type="Proteomes" id="UP000441586">
    <property type="component" value="Unassembled WGS sequence"/>
</dbReference>
<dbReference type="Pfam" id="PF13602">
    <property type="entry name" value="ADH_zinc_N_2"/>
    <property type="match status" value="1"/>
</dbReference>
<sequence length="228" mass="24797">MFGDHWDNWGGFAEFVCTKETAMEHKPQNATFEQAAAVPQAGGLAMQGLRTAGQLPPGQKVLINGAGGGVGTFAIQLAKLADAEVTGVDAGHKLDVMRMAGSDHVIDYAKTDFTESSNSYDLIIDCQCNRPMRNYKRVMAPDGALVMVGGKRILPVLMQGPLARFTGEPRTFHLAIDGPNIGLTEMKELIEADKLYPVIDQTYPLCEVPDAMRYFEDGRHKGKIVISI</sequence>
<evidence type="ECO:0000313" key="4">
    <source>
        <dbReference type="Proteomes" id="UP000441586"/>
    </source>
</evidence>
<dbReference type="InterPro" id="IPR011032">
    <property type="entry name" value="GroES-like_sf"/>
</dbReference>
<protein>
    <submittedName>
        <fullName evidence="3">Zinc-binding dehydrogenase</fullName>
    </submittedName>
</protein>
<dbReference type="PROSITE" id="PS01162">
    <property type="entry name" value="QOR_ZETA_CRYSTAL"/>
    <property type="match status" value="1"/>
</dbReference>
<dbReference type="SUPFAM" id="SSF50129">
    <property type="entry name" value="GroES-like"/>
    <property type="match status" value="1"/>
</dbReference>
<dbReference type="Gene3D" id="3.90.180.10">
    <property type="entry name" value="Medium-chain alcohol dehydrogenases, catalytic domain"/>
    <property type="match status" value="1"/>
</dbReference>
<dbReference type="AlphaFoldDB" id="A0A6A4R6C4"/>
<accession>A0A6A4R6C4</accession>
<dbReference type="GO" id="GO:0016491">
    <property type="term" value="F:oxidoreductase activity"/>
    <property type="evidence" value="ECO:0007669"/>
    <property type="project" value="UniProtKB-KW"/>
</dbReference>
<comment type="caution">
    <text evidence="3">The sequence shown here is derived from an EMBL/GenBank/DDBJ whole genome shotgun (WGS) entry which is preliminary data.</text>
</comment>
<dbReference type="GO" id="GO:0008270">
    <property type="term" value="F:zinc ion binding"/>
    <property type="evidence" value="ECO:0007669"/>
    <property type="project" value="InterPro"/>
</dbReference>
<name>A0A6A4R6C4_9RHOB</name>